<dbReference type="AlphaFoldDB" id="A0A512SZN7"/>
<organism evidence="1 2">
    <name type="scientific">Knoellia locipacati</name>
    <dbReference type="NCBI Taxonomy" id="882824"/>
    <lineage>
        <taxon>Bacteria</taxon>
        <taxon>Bacillati</taxon>
        <taxon>Actinomycetota</taxon>
        <taxon>Actinomycetes</taxon>
        <taxon>Micrococcales</taxon>
        <taxon>Intrasporangiaceae</taxon>
        <taxon>Knoellia</taxon>
    </lineage>
</organism>
<dbReference type="EMBL" id="BKBA01000004">
    <property type="protein sequence ID" value="GEQ13422.1"/>
    <property type="molecule type" value="Genomic_DNA"/>
</dbReference>
<dbReference type="Gene3D" id="3.90.1140.10">
    <property type="entry name" value="Cyclic phosphodiesterase"/>
    <property type="match status" value="1"/>
</dbReference>
<name>A0A512SZN7_9MICO</name>
<dbReference type="SUPFAM" id="SSF55144">
    <property type="entry name" value="LigT-like"/>
    <property type="match status" value="1"/>
</dbReference>
<gene>
    <name evidence="1" type="ORF">KLO01_14690</name>
</gene>
<comment type="caution">
    <text evidence="1">The sequence shown here is derived from an EMBL/GenBank/DDBJ whole genome shotgun (WGS) entry which is preliminary data.</text>
</comment>
<protein>
    <recommendedName>
        <fullName evidence="3">2'-5' RNA ligase</fullName>
    </recommendedName>
</protein>
<proteinExistence type="predicted"/>
<dbReference type="Pfam" id="PF13563">
    <property type="entry name" value="2_5_RNA_ligase2"/>
    <property type="match status" value="1"/>
</dbReference>
<evidence type="ECO:0000313" key="1">
    <source>
        <dbReference type="EMBL" id="GEQ13422.1"/>
    </source>
</evidence>
<evidence type="ECO:0008006" key="3">
    <source>
        <dbReference type="Google" id="ProtNLM"/>
    </source>
</evidence>
<sequence>MKNHWAREEPWPPGRRLWALYVTCGSTPPLVAHATAFQESLSGMRGLDLVEPRWLHMTVLGVAFVDEVDQRGMTRLLDRASTLVAAVPPIDMVAAAPRARTDAVWMSVSTTPSIGPLREDLAETVRTCLGREPHALPLPRTGFQPHISIAYANADPPRAQEVDERLGAVDLPPTPFRASHLSLLRLRREDARWSWDGEERIPFGGSAMP</sequence>
<dbReference type="Proteomes" id="UP000321793">
    <property type="component" value="Unassembled WGS sequence"/>
</dbReference>
<reference evidence="1 2" key="1">
    <citation type="submission" date="2019-07" db="EMBL/GenBank/DDBJ databases">
        <title>Whole genome shotgun sequence of Knoellia locipacati NBRC 109775.</title>
        <authorList>
            <person name="Hosoyama A."/>
            <person name="Uohara A."/>
            <person name="Ohji S."/>
            <person name="Ichikawa N."/>
        </authorList>
    </citation>
    <scope>NUCLEOTIDE SEQUENCE [LARGE SCALE GENOMIC DNA]</scope>
    <source>
        <strain evidence="1 2">NBRC 109775</strain>
    </source>
</reference>
<keyword evidence="2" id="KW-1185">Reference proteome</keyword>
<dbReference type="InterPro" id="IPR009097">
    <property type="entry name" value="Cyclic_Pdiesterase"/>
</dbReference>
<evidence type="ECO:0000313" key="2">
    <source>
        <dbReference type="Proteomes" id="UP000321793"/>
    </source>
</evidence>
<accession>A0A512SZN7</accession>